<name>A0A843TMR5_COLES</name>
<dbReference type="AlphaFoldDB" id="A0A843TMR5"/>
<dbReference type="Proteomes" id="UP000652761">
    <property type="component" value="Unassembled WGS sequence"/>
</dbReference>
<protein>
    <submittedName>
        <fullName evidence="1">Uncharacterized protein</fullName>
    </submittedName>
</protein>
<accession>A0A843TMR5</accession>
<comment type="caution">
    <text evidence="1">The sequence shown here is derived from an EMBL/GenBank/DDBJ whole genome shotgun (WGS) entry which is preliminary data.</text>
</comment>
<proteinExistence type="predicted"/>
<organism evidence="1 2">
    <name type="scientific">Colocasia esculenta</name>
    <name type="common">Wild taro</name>
    <name type="synonym">Arum esculentum</name>
    <dbReference type="NCBI Taxonomy" id="4460"/>
    <lineage>
        <taxon>Eukaryota</taxon>
        <taxon>Viridiplantae</taxon>
        <taxon>Streptophyta</taxon>
        <taxon>Embryophyta</taxon>
        <taxon>Tracheophyta</taxon>
        <taxon>Spermatophyta</taxon>
        <taxon>Magnoliopsida</taxon>
        <taxon>Liliopsida</taxon>
        <taxon>Araceae</taxon>
        <taxon>Aroideae</taxon>
        <taxon>Colocasieae</taxon>
        <taxon>Colocasia</taxon>
    </lineage>
</organism>
<dbReference type="EMBL" id="NMUH01000148">
    <property type="protein sequence ID" value="MQL72978.1"/>
    <property type="molecule type" value="Genomic_DNA"/>
</dbReference>
<feature type="non-terminal residue" evidence="1">
    <location>
        <position position="1"/>
    </location>
</feature>
<keyword evidence="2" id="KW-1185">Reference proteome</keyword>
<evidence type="ECO:0000313" key="1">
    <source>
        <dbReference type="EMBL" id="MQL72978.1"/>
    </source>
</evidence>
<sequence length="180" mass="20902">MVNGNRRPSIGLVYAKLEPTKKKIHEVSPRYAHLVLDVVEERWDRQMSRDLHMATYYLHPAYHYAHELAYDDDLTVAFTRVVEKLSRSPIDAADAIDHASICHSRMDLLVMMEMVEAAVVTVVRQVEMMVAVVRQMEVMAQLSVFGPGTYYWDHSVKDFQNRYSTFITWDEFHSHVSAIK</sequence>
<reference evidence="1" key="1">
    <citation type="submission" date="2017-07" db="EMBL/GenBank/DDBJ databases">
        <title>Taro Niue Genome Assembly and Annotation.</title>
        <authorList>
            <person name="Atibalentja N."/>
            <person name="Keating K."/>
            <person name="Fields C.J."/>
        </authorList>
    </citation>
    <scope>NUCLEOTIDE SEQUENCE</scope>
    <source>
        <strain evidence="1">Niue_2</strain>
        <tissue evidence="1">Leaf</tissue>
    </source>
</reference>
<gene>
    <name evidence="1" type="ORF">Taro_005312</name>
</gene>
<evidence type="ECO:0000313" key="2">
    <source>
        <dbReference type="Proteomes" id="UP000652761"/>
    </source>
</evidence>